<feature type="binding site" evidence="4">
    <location>
        <position position="212"/>
    </location>
    <ligand>
        <name>Mg(2+)</name>
        <dbReference type="ChEBI" id="CHEBI:18420"/>
    </ligand>
</feature>
<feature type="binding site" evidence="4">
    <location>
        <position position="13"/>
    </location>
    <ligand>
        <name>Mg(2+)</name>
        <dbReference type="ChEBI" id="CHEBI:18420"/>
    </ligand>
</feature>
<evidence type="ECO:0000313" key="6">
    <source>
        <dbReference type="Proteomes" id="UP001198200"/>
    </source>
</evidence>
<dbReference type="GO" id="GO:0005737">
    <property type="term" value="C:cytoplasm"/>
    <property type="evidence" value="ECO:0007669"/>
    <property type="project" value="TreeGrafter"/>
</dbReference>
<proteinExistence type="inferred from homology"/>
<evidence type="ECO:0000256" key="4">
    <source>
        <dbReference type="PIRSR" id="PIRSR000915-3"/>
    </source>
</evidence>
<name>A0AAE3E548_9FIRM</name>
<dbReference type="Proteomes" id="UP001198200">
    <property type="component" value="Unassembled WGS sequence"/>
</dbReference>
<sequence length="263" mass="29645">MLSNKKLFLFDIDGTVCQGERLIDGTTQFLEDIRQSGGQFVFITNNSTKSIQDYILKFQKLGIKTDYSNFITASYATVHYLKKNYTDKLIYVMGTKSLIRELKKSGIRVTTDCEDPEIACVLVAYDNELTYEKLTDTCKILSTREVGYVATNPDLVCPIEFGFVPDCGAMCQMIEHAVKKKPYFIGKPEPGMVDMSVAQNHFTKDETLVIGDRLYTDILSGINAGVETALVLTGEATRKDAEESSYKPDYIFPTVRELHEAWK</sequence>
<dbReference type="Gene3D" id="3.40.50.1000">
    <property type="entry name" value="HAD superfamily/HAD-like"/>
    <property type="match status" value="2"/>
</dbReference>
<dbReference type="PIRSF" id="PIRSF000915">
    <property type="entry name" value="PGP-type_phosphatase"/>
    <property type="match status" value="1"/>
</dbReference>
<dbReference type="AlphaFoldDB" id="A0AAE3E548"/>
<evidence type="ECO:0000256" key="3">
    <source>
        <dbReference type="PIRSR" id="PIRSR000915-2"/>
    </source>
</evidence>
<comment type="cofactor">
    <cofactor evidence="4">
        <name>Mg(2+)</name>
        <dbReference type="ChEBI" id="CHEBI:18420"/>
    </cofactor>
    <text evidence="4">Divalent metal ions. Mg(2+) is the most effective.</text>
</comment>
<feature type="binding site" evidence="3">
    <location>
        <position position="187"/>
    </location>
    <ligand>
        <name>substrate</name>
    </ligand>
</feature>
<keyword evidence="1 4" id="KW-0479">Metal-binding</keyword>
<dbReference type="SUPFAM" id="SSF56784">
    <property type="entry name" value="HAD-like"/>
    <property type="match status" value="1"/>
</dbReference>
<accession>A0AAE3E548</accession>
<reference evidence="5 6" key="1">
    <citation type="submission" date="2021-10" db="EMBL/GenBank/DDBJ databases">
        <title>Anaerobic single-cell dispensing facilitates the cultivation of human gut bacteria.</title>
        <authorList>
            <person name="Afrizal A."/>
        </authorList>
    </citation>
    <scope>NUCLEOTIDE SEQUENCE [LARGE SCALE GENOMIC DNA]</scope>
    <source>
        <strain evidence="5 6">CLA-AA-H224</strain>
    </source>
</reference>
<feature type="active site" description="Nucleophile" evidence="2">
    <location>
        <position position="11"/>
    </location>
</feature>
<dbReference type="RefSeq" id="WP_308731891.1">
    <property type="nucleotide sequence ID" value="NZ_JAJEQN010000022.1"/>
</dbReference>
<dbReference type="InterPro" id="IPR036412">
    <property type="entry name" value="HAD-like_sf"/>
</dbReference>
<dbReference type="Pfam" id="PF13242">
    <property type="entry name" value="Hydrolase_like"/>
    <property type="match status" value="1"/>
</dbReference>
<dbReference type="PANTHER" id="PTHR19288">
    <property type="entry name" value="4-NITROPHENYLPHOSPHATASE-RELATED"/>
    <property type="match status" value="1"/>
</dbReference>
<feature type="binding site" evidence="4">
    <location>
        <position position="11"/>
    </location>
    <ligand>
        <name>Mg(2+)</name>
        <dbReference type="ChEBI" id="CHEBI:18420"/>
    </ligand>
</feature>
<evidence type="ECO:0000256" key="1">
    <source>
        <dbReference type="PIRNR" id="PIRNR000915"/>
    </source>
</evidence>
<evidence type="ECO:0000256" key="2">
    <source>
        <dbReference type="PIRSR" id="PIRSR000915-1"/>
    </source>
</evidence>
<keyword evidence="5" id="KW-0378">Hydrolase</keyword>
<dbReference type="EC" id="3.1.3.-" evidence="1"/>
<protein>
    <recommendedName>
        <fullName evidence="1">Acid sugar phosphatase</fullName>
        <ecNumber evidence="1">3.1.3.-</ecNumber>
    </recommendedName>
</protein>
<dbReference type="GO" id="GO:0016791">
    <property type="term" value="F:phosphatase activity"/>
    <property type="evidence" value="ECO:0007669"/>
    <property type="project" value="TreeGrafter"/>
</dbReference>
<keyword evidence="1 4" id="KW-0460">Magnesium</keyword>
<comment type="caution">
    <text evidence="5">The sequence shown here is derived from an EMBL/GenBank/DDBJ whole genome shotgun (WGS) entry which is preliminary data.</text>
</comment>
<keyword evidence="6" id="KW-1185">Reference proteome</keyword>
<organism evidence="5 6">
    <name type="scientific">Anthropogastromicrobium aceti</name>
    <dbReference type="NCBI Taxonomy" id="2981768"/>
    <lineage>
        <taxon>Bacteria</taxon>
        <taxon>Bacillati</taxon>
        <taxon>Bacillota</taxon>
        <taxon>Clostridia</taxon>
        <taxon>Lachnospirales</taxon>
        <taxon>Lachnospiraceae</taxon>
        <taxon>Anthropogastromicrobium</taxon>
    </lineage>
</organism>
<gene>
    <name evidence="5" type="ORF">LKD48_09560</name>
</gene>
<dbReference type="Pfam" id="PF13344">
    <property type="entry name" value="Hydrolase_6"/>
    <property type="match status" value="1"/>
</dbReference>
<dbReference type="NCBIfam" id="TIGR01460">
    <property type="entry name" value="HAD-SF-IIA"/>
    <property type="match status" value="1"/>
</dbReference>
<comment type="function">
    <text evidence="1">Catalyzes the dephosphorylation of 2-6 carbon acid sugars in vitro.</text>
</comment>
<dbReference type="InterPro" id="IPR006357">
    <property type="entry name" value="HAD-SF_hydro_IIA"/>
</dbReference>
<dbReference type="InterPro" id="IPR023214">
    <property type="entry name" value="HAD_sf"/>
</dbReference>
<dbReference type="PANTHER" id="PTHR19288:SF46">
    <property type="entry name" value="HALOACID DEHALOGENASE-LIKE HYDROLASE DOMAIN-CONTAINING PROTEIN 2"/>
    <property type="match status" value="1"/>
</dbReference>
<comment type="similarity">
    <text evidence="1">Belongs to the HAD-like hydrolase superfamily. NagD family.</text>
</comment>
<dbReference type="EMBL" id="JAJEQN010000022">
    <property type="protein sequence ID" value="MCC2221878.1"/>
    <property type="molecule type" value="Genomic_DNA"/>
</dbReference>
<evidence type="ECO:0000313" key="5">
    <source>
        <dbReference type="EMBL" id="MCC2221878.1"/>
    </source>
</evidence>
<dbReference type="GO" id="GO:0046872">
    <property type="term" value="F:metal ion binding"/>
    <property type="evidence" value="ECO:0007669"/>
    <property type="project" value="UniProtKB-KW"/>
</dbReference>
<feature type="active site" description="Proton donor" evidence="2">
    <location>
        <position position="13"/>
    </location>
</feature>